<keyword evidence="1" id="KW-0812">Transmembrane</keyword>
<keyword evidence="3" id="KW-1185">Reference proteome</keyword>
<dbReference type="Proteomes" id="UP000436006">
    <property type="component" value="Unassembled WGS sequence"/>
</dbReference>
<gene>
    <name evidence="2" type="ORF">GO755_22495</name>
</gene>
<evidence type="ECO:0000313" key="2">
    <source>
        <dbReference type="EMBL" id="MVM32828.1"/>
    </source>
</evidence>
<evidence type="ECO:0000313" key="3">
    <source>
        <dbReference type="Proteomes" id="UP000436006"/>
    </source>
</evidence>
<evidence type="ECO:0000256" key="1">
    <source>
        <dbReference type="SAM" id="Phobius"/>
    </source>
</evidence>
<sequence length="91" mass="10453">MMVRFFLQIAGFGLLYTLILVATFPFLIYWGPAKPWQKFVQFLMEFPVDNEKIGVFSLPGMVAVMFLNGLLWGLMVVSLFKAVILLRNLAY</sequence>
<accession>A0A7K1SGI8</accession>
<organism evidence="2 3">
    <name type="scientific">Spirosoma arboris</name>
    <dbReference type="NCBI Taxonomy" id="2682092"/>
    <lineage>
        <taxon>Bacteria</taxon>
        <taxon>Pseudomonadati</taxon>
        <taxon>Bacteroidota</taxon>
        <taxon>Cytophagia</taxon>
        <taxon>Cytophagales</taxon>
        <taxon>Cytophagaceae</taxon>
        <taxon>Spirosoma</taxon>
    </lineage>
</organism>
<dbReference type="AlphaFoldDB" id="A0A7K1SGI8"/>
<protein>
    <submittedName>
        <fullName evidence="2">Uncharacterized protein</fullName>
    </submittedName>
</protein>
<proteinExistence type="predicted"/>
<name>A0A7K1SGI8_9BACT</name>
<feature type="transmembrane region" description="Helical" evidence="1">
    <location>
        <begin position="53"/>
        <end position="86"/>
    </location>
</feature>
<comment type="caution">
    <text evidence="2">The sequence shown here is derived from an EMBL/GenBank/DDBJ whole genome shotgun (WGS) entry which is preliminary data.</text>
</comment>
<dbReference type="EMBL" id="WPIN01000008">
    <property type="protein sequence ID" value="MVM32828.1"/>
    <property type="molecule type" value="Genomic_DNA"/>
</dbReference>
<feature type="transmembrane region" description="Helical" evidence="1">
    <location>
        <begin position="12"/>
        <end position="33"/>
    </location>
</feature>
<keyword evidence="1" id="KW-1133">Transmembrane helix</keyword>
<keyword evidence="1" id="KW-0472">Membrane</keyword>
<reference evidence="2 3" key="1">
    <citation type="submission" date="2019-12" db="EMBL/GenBank/DDBJ databases">
        <title>Spirosoma sp. HMF4905 genome sequencing and assembly.</title>
        <authorList>
            <person name="Kang H."/>
            <person name="Cha I."/>
            <person name="Kim H."/>
            <person name="Joh K."/>
        </authorList>
    </citation>
    <scope>NUCLEOTIDE SEQUENCE [LARGE SCALE GENOMIC DNA]</scope>
    <source>
        <strain evidence="2 3">HMF4905</strain>
    </source>
</reference>